<dbReference type="InterPro" id="IPR044929">
    <property type="entry name" value="DNA/RNA_non-sp_Endonuclease_sf"/>
</dbReference>
<dbReference type="GO" id="GO:0004519">
    <property type="term" value="F:endonuclease activity"/>
    <property type="evidence" value="ECO:0007669"/>
    <property type="project" value="UniProtKB-KW"/>
</dbReference>
<evidence type="ECO:0000313" key="3">
    <source>
        <dbReference type="EMBL" id="CNF67622.1"/>
    </source>
</evidence>
<dbReference type="Proteomes" id="UP000041356">
    <property type="component" value="Unassembled WGS sequence"/>
</dbReference>
<proteinExistence type="predicted"/>
<dbReference type="PANTHER" id="PTHR34319">
    <property type="entry name" value="MAJOR EXPORTED PROTEIN"/>
    <property type="match status" value="1"/>
</dbReference>
<reference evidence="4" key="2">
    <citation type="submission" date="2023-02" db="EMBL/GenBank/DDBJ databases">
        <authorList>
            <person name="Ashton P.M."/>
            <person name="Dallman T."/>
            <person name="Nair S."/>
            <person name="De Pinna E."/>
            <person name="Peters T."/>
            <person name="Grant K."/>
        </authorList>
    </citation>
    <scope>NUCLEOTIDE SEQUENCE</scope>
    <source>
        <strain evidence="4">01103883</strain>
    </source>
</reference>
<dbReference type="PANTHER" id="PTHR34319:SF7">
    <property type="entry name" value="HNH ENDONUCLEASE DOMAIN-CONTAINING PROTEIN"/>
    <property type="match status" value="1"/>
</dbReference>
<dbReference type="Gene3D" id="3.40.570.10">
    <property type="entry name" value="Extracellular Endonuclease, subunit A"/>
    <property type="match status" value="1"/>
</dbReference>
<accession>A0A9P1PVD4</accession>
<evidence type="ECO:0000313" key="5">
    <source>
        <dbReference type="Proteomes" id="UP000041356"/>
    </source>
</evidence>
<dbReference type="InterPro" id="IPR052947">
    <property type="entry name" value="T6SS_Hcp1_domain"/>
</dbReference>
<dbReference type="AlphaFoldDB" id="A0A9P1PVD4"/>
<gene>
    <name evidence="3" type="ORF">ERS137939_02110</name>
    <name evidence="4" type="ORF">RSF11_000112</name>
</gene>
<reference evidence="3 5" key="1">
    <citation type="submission" date="2015-03" db="EMBL/GenBank/DDBJ databases">
        <authorList>
            <consortium name="Pathogen Informatics"/>
            <person name="Murphy D."/>
        </authorList>
    </citation>
    <scope>NUCLEOTIDE SEQUENCE [LARGE SCALE GENOMIC DNA]</scope>
    <source>
        <strain evidence="3 5">IP27818</strain>
    </source>
</reference>
<evidence type="ECO:0000313" key="4">
    <source>
        <dbReference type="EMBL" id="ELI8100454.1"/>
    </source>
</evidence>
<comment type="caution">
    <text evidence="3">The sequence shown here is derived from an EMBL/GenBank/DDBJ whole genome shotgun (WGS) entry which is preliminary data.</text>
</comment>
<keyword evidence="3" id="KW-0255">Endonuclease</keyword>
<evidence type="ECO:0000259" key="2">
    <source>
        <dbReference type="Pfam" id="PF26362"/>
    </source>
</evidence>
<keyword evidence="3" id="KW-0378">Hydrolase</keyword>
<dbReference type="Proteomes" id="UP001182355">
    <property type="component" value="Unassembled WGS sequence"/>
</dbReference>
<feature type="domain" description="Type VII secretion system protein EssD-like" evidence="1">
    <location>
        <begin position="269"/>
        <end position="391"/>
    </location>
</feature>
<dbReference type="EMBL" id="ABNAVX010000001">
    <property type="protein sequence ID" value="ELI8100454.1"/>
    <property type="molecule type" value="Genomic_DNA"/>
</dbReference>
<dbReference type="InterPro" id="IPR058406">
    <property type="entry name" value="DUF8093"/>
</dbReference>
<dbReference type="SUPFAM" id="SSF54060">
    <property type="entry name" value="His-Me finger endonucleases"/>
    <property type="match status" value="1"/>
</dbReference>
<name>A0A9P1PVD4_YEREN</name>
<evidence type="ECO:0000259" key="1">
    <source>
        <dbReference type="Pfam" id="PF13930"/>
    </source>
</evidence>
<protein>
    <submittedName>
        <fullName evidence="4">DNA/RNA non-specific endonuclease</fullName>
    </submittedName>
    <submittedName>
        <fullName evidence="3">HNH endonuclease domain-containing protein</fullName>
    </submittedName>
</protein>
<sequence>MNLSLPGNYLYYLSRDNLAPEEYERIISAYAAWSRICREYEFDDGYNASRYLINMREGRTYHTPASSRGSREKEKLEKMVFSGEIVMLSDIYRPAGLFHINDDGKLICADPLAFHLNGVEKIIQEYTVSVKRRDYRHSGGKPRSTQIQRLVRTSAPDLPAQQALRTINTKAAGRLLAAGGVYNGNVEGYAKVAKDLGGDADKGFEQVLNKQTAGAMLAAGALLGAKKGGAASIKQIDNLKAASTKEFKVVEIKAGEKGSWSKPLNKPSPNTIYKVDGNKVYHTDDQGRVKMVEADLTAMTKDRNTYQQRKAGKSGDSGDEGGHLLASIFDGPGEKLNLVPMDANLNKGAWKKMENSWAKALEDGKPVKVKINPIYTGDSNRPSSFEIKCTIGNERPVVTGFKNVSGGQ</sequence>
<dbReference type="InterPro" id="IPR044927">
    <property type="entry name" value="Endonuclea_NS_2"/>
</dbReference>
<dbReference type="EMBL" id="CPZF01000004">
    <property type="protein sequence ID" value="CNF67622.1"/>
    <property type="molecule type" value="Genomic_DNA"/>
</dbReference>
<dbReference type="Pfam" id="PF26362">
    <property type="entry name" value="DUF8093"/>
    <property type="match status" value="1"/>
</dbReference>
<feature type="domain" description="DUF8093" evidence="2">
    <location>
        <begin position="9"/>
        <end position="146"/>
    </location>
</feature>
<organism evidence="3 5">
    <name type="scientific">Yersinia enterocolitica</name>
    <dbReference type="NCBI Taxonomy" id="630"/>
    <lineage>
        <taxon>Bacteria</taxon>
        <taxon>Pseudomonadati</taxon>
        <taxon>Pseudomonadota</taxon>
        <taxon>Gammaproteobacteria</taxon>
        <taxon>Enterobacterales</taxon>
        <taxon>Yersiniaceae</taxon>
        <taxon>Yersinia</taxon>
    </lineage>
</organism>
<dbReference type="Pfam" id="PF13930">
    <property type="entry name" value="Endonuclea_NS_2"/>
    <property type="match status" value="1"/>
</dbReference>
<dbReference type="RefSeq" id="WP_019079770.1">
    <property type="nucleotide sequence ID" value="NZ_CAKODN010000018.1"/>
</dbReference>
<dbReference type="InterPro" id="IPR044925">
    <property type="entry name" value="His-Me_finger_sf"/>
</dbReference>
<keyword evidence="3" id="KW-0540">Nuclease</keyword>